<proteinExistence type="predicted"/>
<dbReference type="EC" id="3.4.-.-" evidence="2"/>
<dbReference type="PANTHER" id="PTHR21666">
    <property type="entry name" value="PEPTIDASE-RELATED"/>
    <property type="match status" value="1"/>
</dbReference>
<dbReference type="PANTHER" id="PTHR21666:SF270">
    <property type="entry name" value="MUREIN HYDROLASE ACTIVATOR ENVC"/>
    <property type="match status" value="1"/>
</dbReference>
<dbReference type="InterPro" id="IPR050570">
    <property type="entry name" value="Cell_wall_metabolism_enzyme"/>
</dbReference>
<dbReference type="Pfam" id="PF01551">
    <property type="entry name" value="Peptidase_M23"/>
    <property type="match status" value="1"/>
</dbReference>
<dbReference type="CDD" id="cd12797">
    <property type="entry name" value="M23_peptidase"/>
    <property type="match status" value="1"/>
</dbReference>
<accession>A0ABU2MME0</accession>
<organism evidence="2 3">
    <name type="scientific">Streptomyces litchfieldiae</name>
    <dbReference type="NCBI Taxonomy" id="3075543"/>
    <lineage>
        <taxon>Bacteria</taxon>
        <taxon>Bacillati</taxon>
        <taxon>Actinomycetota</taxon>
        <taxon>Actinomycetes</taxon>
        <taxon>Kitasatosporales</taxon>
        <taxon>Streptomycetaceae</taxon>
        <taxon>Streptomyces</taxon>
    </lineage>
</organism>
<dbReference type="RefSeq" id="WP_311703910.1">
    <property type="nucleotide sequence ID" value="NZ_JAVREL010000004.1"/>
</dbReference>
<evidence type="ECO:0000313" key="2">
    <source>
        <dbReference type="EMBL" id="MDT0342772.1"/>
    </source>
</evidence>
<comment type="caution">
    <text evidence="2">The sequence shown here is derived from an EMBL/GenBank/DDBJ whole genome shotgun (WGS) entry which is preliminary data.</text>
</comment>
<dbReference type="EMBL" id="JAVREL010000004">
    <property type="protein sequence ID" value="MDT0342772.1"/>
    <property type="molecule type" value="Genomic_DNA"/>
</dbReference>
<dbReference type="InterPro" id="IPR011055">
    <property type="entry name" value="Dup_hybrid_motif"/>
</dbReference>
<keyword evidence="3" id="KW-1185">Reference proteome</keyword>
<feature type="domain" description="M23ase beta-sheet core" evidence="1">
    <location>
        <begin position="105"/>
        <end position="202"/>
    </location>
</feature>
<evidence type="ECO:0000259" key="1">
    <source>
        <dbReference type="Pfam" id="PF01551"/>
    </source>
</evidence>
<dbReference type="Gene3D" id="2.70.70.10">
    <property type="entry name" value="Glucose Permease (Domain IIA)"/>
    <property type="match status" value="1"/>
</dbReference>
<gene>
    <name evidence="2" type="ORF">RM590_09075</name>
</gene>
<protein>
    <submittedName>
        <fullName evidence="2">M23 family metallopeptidase</fullName>
        <ecNumber evidence="2">3.4.-.-</ecNumber>
    </submittedName>
</protein>
<dbReference type="GO" id="GO:0016787">
    <property type="term" value="F:hydrolase activity"/>
    <property type="evidence" value="ECO:0007669"/>
    <property type="project" value="UniProtKB-KW"/>
</dbReference>
<evidence type="ECO:0000313" key="3">
    <source>
        <dbReference type="Proteomes" id="UP001183246"/>
    </source>
</evidence>
<dbReference type="InterPro" id="IPR016047">
    <property type="entry name" value="M23ase_b-sheet_dom"/>
</dbReference>
<dbReference type="SUPFAM" id="SSF51261">
    <property type="entry name" value="Duplicated hybrid motif"/>
    <property type="match status" value="1"/>
</dbReference>
<sequence length="214" mass="22446">MSPVRKPAFLRRLPLRRQTPVHRAVGCTLLGTLVITGPWTVPAVGDDAAVSDRPGGRYGAPFLPPYPGPHPPLGGEPAAEKWTSPVNGHEISARYGTPGGWAAGYHTGVDFATPVGVPVAAVGPGRVVSAGRAGAYGNAVVVRMTDGYFALYAHLSEISVPEGERVDAGTELGATGNTGRSTGPHLHFEVRRGREYGTDVDPLAYLKRHGVRVS</sequence>
<name>A0ABU2MME0_9ACTN</name>
<reference evidence="3" key="1">
    <citation type="submission" date="2023-07" db="EMBL/GenBank/DDBJ databases">
        <title>30 novel species of actinomycetes from the DSMZ collection.</title>
        <authorList>
            <person name="Nouioui I."/>
        </authorList>
    </citation>
    <scope>NUCLEOTIDE SEQUENCE [LARGE SCALE GENOMIC DNA]</scope>
    <source>
        <strain evidence="3">DSM 44938</strain>
    </source>
</reference>
<dbReference type="Proteomes" id="UP001183246">
    <property type="component" value="Unassembled WGS sequence"/>
</dbReference>
<keyword evidence="2" id="KW-0378">Hydrolase</keyword>